<dbReference type="InterPro" id="IPR015095">
    <property type="entry name" value="AlkB_hom8_N"/>
</dbReference>
<proteinExistence type="predicted"/>
<dbReference type="Proteomes" id="UP001460270">
    <property type="component" value="Unassembled WGS sequence"/>
</dbReference>
<accession>A0AAW0MPN8</accession>
<feature type="domain" description="Alkylated DNA repair protein AlkB homologue 8 N-terminal" evidence="1">
    <location>
        <begin position="26"/>
        <end position="67"/>
    </location>
</feature>
<dbReference type="GO" id="GO:0008168">
    <property type="term" value="F:methyltransferase activity"/>
    <property type="evidence" value="ECO:0007669"/>
    <property type="project" value="InterPro"/>
</dbReference>
<sequence length="102" mass="11159">MAACTDAAAWGLHKLLGMTVTENLSWGLHTASAASKAQQRLYYLRKLKSGNISRPMMMNFYNCAISSVLTYGFLSVGGDTESIQTRTTRLTNSLYPPPSHGQ</sequence>
<reference evidence="3" key="1">
    <citation type="submission" date="2024-04" db="EMBL/GenBank/DDBJ databases">
        <title>Salinicola lusitanus LLJ914,a marine bacterium isolated from the Okinawa Trough.</title>
        <authorList>
            <person name="Li J."/>
        </authorList>
    </citation>
    <scope>NUCLEOTIDE SEQUENCE [LARGE SCALE GENOMIC DNA]</scope>
</reference>
<comment type="caution">
    <text evidence="2">The sequence shown here is derived from an EMBL/GenBank/DDBJ whole genome shotgun (WGS) entry which is preliminary data.</text>
</comment>
<evidence type="ECO:0000313" key="3">
    <source>
        <dbReference type="Proteomes" id="UP001460270"/>
    </source>
</evidence>
<evidence type="ECO:0000313" key="2">
    <source>
        <dbReference type="EMBL" id="KAK7882683.1"/>
    </source>
</evidence>
<dbReference type="EMBL" id="JBBPFD010000021">
    <property type="protein sequence ID" value="KAK7882683.1"/>
    <property type="molecule type" value="Genomic_DNA"/>
</dbReference>
<organism evidence="2 3">
    <name type="scientific">Mugilogobius chulae</name>
    <name type="common">yellowstripe goby</name>
    <dbReference type="NCBI Taxonomy" id="88201"/>
    <lineage>
        <taxon>Eukaryota</taxon>
        <taxon>Metazoa</taxon>
        <taxon>Chordata</taxon>
        <taxon>Craniata</taxon>
        <taxon>Vertebrata</taxon>
        <taxon>Euteleostomi</taxon>
        <taxon>Actinopterygii</taxon>
        <taxon>Neopterygii</taxon>
        <taxon>Teleostei</taxon>
        <taxon>Neoteleostei</taxon>
        <taxon>Acanthomorphata</taxon>
        <taxon>Gobiaria</taxon>
        <taxon>Gobiiformes</taxon>
        <taxon>Gobioidei</taxon>
        <taxon>Gobiidae</taxon>
        <taxon>Gobionellinae</taxon>
        <taxon>Mugilogobius</taxon>
    </lineage>
</organism>
<name>A0AAW0MPN8_9GOBI</name>
<evidence type="ECO:0000259" key="1">
    <source>
        <dbReference type="Pfam" id="PF09004"/>
    </source>
</evidence>
<protein>
    <recommendedName>
        <fullName evidence="1">Alkylated DNA repair protein AlkB homologue 8 N-terminal domain-containing protein</fullName>
    </recommendedName>
</protein>
<dbReference type="GO" id="GO:0016706">
    <property type="term" value="F:2-oxoglutarate-dependent dioxygenase activity"/>
    <property type="evidence" value="ECO:0007669"/>
    <property type="project" value="InterPro"/>
</dbReference>
<gene>
    <name evidence="2" type="ORF">WMY93_028857</name>
</gene>
<dbReference type="AlphaFoldDB" id="A0AAW0MPN8"/>
<dbReference type="Pfam" id="PF09004">
    <property type="entry name" value="ALKBH8_N"/>
    <property type="match status" value="1"/>
</dbReference>
<keyword evidence="3" id="KW-1185">Reference proteome</keyword>